<dbReference type="PANTHER" id="PTHR35596">
    <property type="entry name" value="DUF2263 DOMAIN-CONTAINING PROTEIN"/>
    <property type="match status" value="1"/>
</dbReference>
<proteinExistence type="predicted"/>
<sequence>MSSAKKDILVYVPDIPSDIADNDGEQMIQTRLQNTLSIKLVTHLKQAYKSIENLLCEPITPQIPNIFHVTFNTLDNLVEVANSSDFQLDGILVTVYPCANCSFLENLPRTANDDKLRSAVITQNGDKELSATSLYIQYNKDTGDAVILVSKSAKTWLMKQSLIIDGQNIEKKTALTCRILVSPVPRGFNLDHIFNDSLLLNRVIGHNQVNDTLILELNNMDTYKNVLAQKVIKIDNNKLPEQHSKTYDLHQHLLRATVMLNTIGVLRKRRYMINDEEVSLKPVRMQTIVYDHASKLSPGVKTSASNLKIPYASTSVKVVNEDCLIIYQKLVSEGRRPLLLNMANQTNPGGGYRKGDGAQEENLLRRSNYYQSLDIEISDNDASERLHCDDKCKLEQISKGDSFYPMDEFGAIYTTGITVFRKQKSMVMHL</sequence>
<dbReference type="Gene3D" id="3.40.220.10">
    <property type="entry name" value="Leucine Aminopeptidase, subunit E, domain 1"/>
    <property type="match status" value="1"/>
</dbReference>
<gene>
    <name evidence="2" type="ORF">UXM345_LOCUS13408</name>
</gene>
<accession>A0A819KN69</accession>
<dbReference type="InterPro" id="IPR019261">
    <property type="entry name" value="PARG_cat_microbial"/>
</dbReference>
<reference evidence="2" key="1">
    <citation type="submission" date="2021-02" db="EMBL/GenBank/DDBJ databases">
        <authorList>
            <person name="Nowell W R."/>
        </authorList>
    </citation>
    <scope>NUCLEOTIDE SEQUENCE</scope>
</reference>
<comment type="caution">
    <text evidence="2">The sequence shown here is derived from an EMBL/GenBank/DDBJ whole genome shotgun (WGS) entry which is preliminary data.</text>
</comment>
<evidence type="ECO:0000259" key="1">
    <source>
        <dbReference type="Pfam" id="PF10021"/>
    </source>
</evidence>
<dbReference type="Proteomes" id="UP000663842">
    <property type="component" value="Unassembled WGS sequence"/>
</dbReference>
<evidence type="ECO:0000313" key="2">
    <source>
        <dbReference type="EMBL" id="CAF3952315.1"/>
    </source>
</evidence>
<feature type="domain" description="Microbial-type PARG catalytic" evidence="1">
    <location>
        <begin position="262"/>
        <end position="421"/>
    </location>
</feature>
<dbReference type="Pfam" id="PF10021">
    <property type="entry name" value="PARG_cat_microb"/>
    <property type="match status" value="1"/>
</dbReference>
<dbReference type="InterPro" id="IPR043472">
    <property type="entry name" value="Macro_dom-like"/>
</dbReference>
<name>A0A819KN69_9BILA</name>
<dbReference type="AlphaFoldDB" id="A0A819KN69"/>
<protein>
    <recommendedName>
        <fullName evidence="1">Microbial-type PARG catalytic domain-containing protein</fullName>
    </recommendedName>
</protein>
<evidence type="ECO:0000313" key="3">
    <source>
        <dbReference type="Proteomes" id="UP000663842"/>
    </source>
</evidence>
<dbReference type="PANTHER" id="PTHR35596:SF1">
    <property type="entry name" value="MICROBIAL-TYPE PARG CATALYTIC DOMAIN-CONTAINING PROTEIN"/>
    <property type="match status" value="1"/>
</dbReference>
<dbReference type="EMBL" id="CAJOBF010001452">
    <property type="protein sequence ID" value="CAF3952315.1"/>
    <property type="molecule type" value="Genomic_DNA"/>
</dbReference>
<organism evidence="2 3">
    <name type="scientific">Rotaria magnacalcarata</name>
    <dbReference type="NCBI Taxonomy" id="392030"/>
    <lineage>
        <taxon>Eukaryota</taxon>
        <taxon>Metazoa</taxon>
        <taxon>Spiralia</taxon>
        <taxon>Gnathifera</taxon>
        <taxon>Rotifera</taxon>
        <taxon>Eurotatoria</taxon>
        <taxon>Bdelloidea</taxon>
        <taxon>Philodinida</taxon>
        <taxon>Philodinidae</taxon>
        <taxon>Rotaria</taxon>
    </lineage>
</organism>